<dbReference type="InterPro" id="IPR006638">
    <property type="entry name" value="Elp3/MiaA/NifB-like_rSAM"/>
</dbReference>
<dbReference type="SFLD" id="SFLDG01082">
    <property type="entry name" value="B12-binding_domain_containing"/>
    <property type="match status" value="1"/>
</dbReference>
<dbReference type="Pfam" id="PF00919">
    <property type="entry name" value="UPF0004"/>
    <property type="match status" value="1"/>
</dbReference>
<feature type="binding site" evidence="8">
    <location>
        <position position="199"/>
    </location>
    <ligand>
        <name>[4Fe-4S] cluster</name>
        <dbReference type="ChEBI" id="CHEBI:49883"/>
        <label>2</label>
        <note>4Fe-4S-S-AdoMet</note>
    </ligand>
</feature>
<dbReference type="PROSITE" id="PS50926">
    <property type="entry name" value="TRAM"/>
    <property type="match status" value="1"/>
</dbReference>
<dbReference type="InterPro" id="IPR007197">
    <property type="entry name" value="rSAM"/>
</dbReference>
<keyword evidence="3 8" id="KW-0808">Transferase</keyword>
<comment type="similarity">
    <text evidence="8">Belongs to the methylthiotransferase family. RimO subfamily.</text>
</comment>
<feature type="domain" description="Radical SAM core" evidence="12">
    <location>
        <begin position="181"/>
        <end position="410"/>
    </location>
</feature>
<keyword evidence="4 8" id="KW-0949">S-adenosyl-L-methionine</keyword>
<keyword evidence="5 8" id="KW-0479">Metal-binding</keyword>
<dbReference type="PROSITE" id="PS51449">
    <property type="entry name" value="MTTASE_N"/>
    <property type="match status" value="1"/>
</dbReference>
<sequence>MGLPSRLGSSLADGDGSVPPSDRIGGCVPALQRQPIRRHRLSSRKPTVAFSHLGCEKNRVDTEHMLGLLAQAGYGTSADEADADLVVVNTCSFIQEAREESVRTLVTLAEQGKHLVIAGCLAQHFRGELLEAIPEARAIVGSGDYQHIVEVLQRVEAGERVTRVSETPTFVADEHLVRHRTTSEAVAYLKVAEGCDYRCAFCIIPRLRGDQRSRTIESIVAEARQLAAQGVLELVLISQITTNYGLDLYGRPRLADLLRALGEVEIPWIRVHYAYPTGLTSEVLAAFREVPNVLPYLDLPLQHSHPEVLRAMNRPWQAEVSGGLLRRIRAALPQATLRTTFIVGFPGETEQHFQHLLRFVEEQRFDHMGVFTFSAEAGTAAAELPDQVPARLARERRDRLMLAQQPIAAACNQAWVGRTVDVLVEQENPSSGEKLGRCARFAPDVDGLVRIRGDAAPGTMVAVAINAADIYDLHGEVVGSHRADGHPPPLSPASL</sequence>
<proteinExistence type="inferred from homology"/>
<keyword evidence="1 8" id="KW-0004">4Fe-4S</keyword>
<dbReference type="NCBIfam" id="TIGR01125">
    <property type="entry name" value="30S ribosomal protein S12 methylthiotransferase RimO"/>
    <property type="match status" value="1"/>
</dbReference>
<dbReference type="EMBL" id="SRMO01000034">
    <property type="protein sequence ID" value="TGG94513.1"/>
    <property type="molecule type" value="Genomic_DNA"/>
</dbReference>
<feature type="region of interest" description="Disordered" evidence="9">
    <location>
        <begin position="1"/>
        <end position="27"/>
    </location>
</feature>
<dbReference type="SMART" id="SM00729">
    <property type="entry name" value="Elp3"/>
    <property type="match status" value="1"/>
</dbReference>
<evidence type="ECO:0000256" key="8">
    <source>
        <dbReference type="HAMAP-Rule" id="MF_01865"/>
    </source>
</evidence>
<dbReference type="GO" id="GO:0051539">
    <property type="term" value="F:4 iron, 4 sulfur cluster binding"/>
    <property type="evidence" value="ECO:0007669"/>
    <property type="project" value="UniProtKB-UniRule"/>
</dbReference>
<dbReference type="GO" id="GO:0005840">
    <property type="term" value="C:ribosome"/>
    <property type="evidence" value="ECO:0007669"/>
    <property type="project" value="UniProtKB-KW"/>
</dbReference>
<accession>A0A524RQ24</accession>
<dbReference type="GO" id="GO:0046872">
    <property type="term" value="F:metal ion binding"/>
    <property type="evidence" value="ECO:0007669"/>
    <property type="project" value="UniProtKB-KW"/>
</dbReference>
<dbReference type="EC" id="2.8.4.4" evidence="8"/>
<evidence type="ECO:0000256" key="9">
    <source>
        <dbReference type="SAM" id="MobiDB-lite"/>
    </source>
</evidence>
<feature type="domain" description="MTTase N-terminal" evidence="11">
    <location>
        <begin position="46"/>
        <end position="157"/>
    </location>
</feature>
<protein>
    <recommendedName>
        <fullName evidence="8">Ribosomal protein uS12 methylthiotransferase RimO</fullName>
        <shortName evidence="8">uS12 MTTase</shortName>
        <shortName evidence="8">uS12 methylthiotransferase</shortName>
        <ecNumber evidence="8">2.8.4.4</ecNumber>
    </recommendedName>
    <alternativeName>
        <fullName evidence="8">Ribosomal protein uS12 (aspartate-C(3))-methylthiotransferase</fullName>
    </alternativeName>
    <alternativeName>
        <fullName evidence="8">Ribosome maturation factor RimO</fullName>
    </alternativeName>
</protein>
<evidence type="ECO:0000259" key="10">
    <source>
        <dbReference type="PROSITE" id="PS50926"/>
    </source>
</evidence>
<evidence type="ECO:0000256" key="3">
    <source>
        <dbReference type="ARBA" id="ARBA00022679"/>
    </source>
</evidence>
<feature type="binding site" evidence="8">
    <location>
        <position position="202"/>
    </location>
    <ligand>
        <name>[4Fe-4S] cluster</name>
        <dbReference type="ChEBI" id="CHEBI:49883"/>
        <label>2</label>
        <note>4Fe-4S-S-AdoMet</note>
    </ligand>
</feature>
<dbReference type="FunFam" id="3.80.30.20:FF:000001">
    <property type="entry name" value="tRNA-2-methylthio-N(6)-dimethylallyladenosine synthase 2"/>
    <property type="match status" value="1"/>
</dbReference>
<dbReference type="SFLD" id="SFLDG01061">
    <property type="entry name" value="methylthiotransferase"/>
    <property type="match status" value="1"/>
</dbReference>
<dbReference type="GO" id="GO:0005829">
    <property type="term" value="C:cytosol"/>
    <property type="evidence" value="ECO:0007669"/>
    <property type="project" value="TreeGrafter"/>
</dbReference>
<dbReference type="InterPro" id="IPR005840">
    <property type="entry name" value="Ribosomal_uS12_MeSTrfase_RimO"/>
</dbReference>
<organism evidence="13 14">
    <name type="scientific">Aphanocapsa feldmannii 277cV</name>
    <dbReference type="NCBI Taxonomy" id="2507553"/>
    <lineage>
        <taxon>Bacteria</taxon>
        <taxon>Bacillati</taxon>
        <taxon>Cyanobacteriota</taxon>
        <taxon>Cyanophyceae</taxon>
        <taxon>Oscillatoriophycideae</taxon>
        <taxon>Chroococcales</taxon>
        <taxon>Microcystaceae</taxon>
        <taxon>Aphanocapsa</taxon>
    </lineage>
</organism>
<dbReference type="PROSITE" id="PS01278">
    <property type="entry name" value="MTTASE_RADICAL"/>
    <property type="match status" value="1"/>
</dbReference>
<gene>
    <name evidence="8 13" type="primary">rimO</name>
    <name evidence="13" type="ORF">ERJ67_02590</name>
</gene>
<comment type="catalytic activity">
    <reaction evidence="8">
        <text>L-aspartate(89)-[ribosomal protein uS12]-hydrogen + (sulfur carrier)-SH + AH2 + 2 S-adenosyl-L-methionine = 3-methylsulfanyl-L-aspartate(89)-[ribosomal protein uS12]-hydrogen + (sulfur carrier)-H + 5'-deoxyadenosine + L-methionine + A + S-adenosyl-L-homocysteine + 2 H(+)</text>
        <dbReference type="Rhea" id="RHEA:37087"/>
        <dbReference type="Rhea" id="RHEA-COMP:10460"/>
        <dbReference type="Rhea" id="RHEA-COMP:10461"/>
        <dbReference type="Rhea" id="RHEA-COMP:14737"/>
        <dbReference type="Rhea" id="RHEA-COMP:14739"/>
        <dbReference type="ChEBI" id="CHEBI:13193"/>
        <dbReference type="ChEBI" id="CHEBI:15378"/>
        <dbReference type="ChEBI" id="CHEBI:17319"/>
        <dbReference type="ChEBI" id="CHEBI:17499"/>
        <dbReference type="ChEBI" id="CHEBI:29917"/>
        <dbReference type="ChEBI" id="CHEBI:29961"/>
        <dbReference type="ChEBI" id="CHEBI:57844"/>
        <dbReference type="ChEBI" id="CHEBI:57856"/>
        <dbReference type="ChEBI" id="CHEBI:59789"/>
        <dbReference type="ChEBI" id="CHEBI:64428"/>
        <dbReference type="ChEBI" id="CHEBI:73599"/>
        <dbReference type="EC" id="2.8.4.4"/>
    </reaction>
</comment>
<dbReference type="GO" id="GO:0035599">
    <property type="term" value="F:aspartic acid methylthiotransferase activity"/>
    <property type="evidence" value="ECO:0007669"/>
    <property type="project" value="TreeGrafter"/>
</dbReference>
<dbReference type="Proteomes" id="UP000317990">
    <property type="component" value="Unassembled WGS sequence"/>
</dbReference>
<dbReference type="InterPro" id="IPR012340">
    <property type="entry name" value="NA-bd_OB-fold"/>
</dbReference>
<dbReference type="SUPFAM" id="SSF102114">
    <property type="entry name" value="Radical SAM enzymes"/>
    <property type="match status" value="1"/>
</dbReference>
<evidence type="ECO:0000256" key="6">
    <source>
        <dbReference type="ARBA" id="ARBA00023004"/>
    </source>
</evidence>
<dbReference type="GO" id="GO:0035600">
    <property type="term" value="P:tRNA methylthiolation"/>
    <property type="evidence" value="ECO:0007669"/>
    <property type="project" value="UniProtKB-ARBA"/>
</dbReference>
<dbReference type="Gene3D" id="3.80.30.20">
    <property type="entry name" value="tm_1862 like domain"/>
    <property type="match status" value="1"/>
</dbReference>
<comment type="cofactor">
    <cofactor evidence="8">
        <name>[4Fe-4S] cluster</name>
        <dbReference type="ChEBI" id="CHEBI:49883"/>
    </cofactor>
    <text evidence="8">Binds 2 [4Fe-4S] clusters. One cluster is coordinated with 3 cysteines and an exchangeable S-adenosyl-L-methionine.</text>
</comment>
<reference evidence="13 14" key="1">
    <citation type="journal article" date="2019" name="mSystems">
        <title>Life at home and on the roam: Genomic adaptions reflect the dual lifestyle of an intracellular, facultative symbiont.</title>
        <authorList>
            <person name="Burgsdorf I."/>
        </authorList>
    </citation>
    <scope>NUCLEOTIDE SEQUENCE [LARGE SCALE GENOMIC DNA]</scope>
    <source>
        <strain evidence="13">277cV</strain>
    </source>
</reference>
<feature type="binding site" evidence="8">
    <location>
        <position position="55"/>
    </location>
    <ligand>
        <name>[4Fe-4S] cluster</name>
        <dbReference type="ChEBI" id="CHEBI:49883"/>
        <label>1</label>
    </ligand>
</feature>
<feature type="binding site" evidence="8">
    <location>
        <position position="120"/>
    </location>
    <ligand>
        <name>[4Fe-4S] cluster</name>
        <dbReference type="ChEBI" id="CHEBI:49883"/>
        <label>1</label>
    </ligand>
</feature>
<evidence type="ECO:0000256" key="2">
    <source>
        <dbReference type="ARBA" id="ARBA00022490"/>
    </source>
</evidence>
<dbReference type="SFLD" id="SFLDF00274">
    <property type="entry name" value="ribosomal_protein_S12_methylth"/>
    <property type="match status" value="1"/>
</dbReference>
<keyword evidence="6 8" id="KW-0408">Iron</keyword>
<dbReference type="CDD" id="cd01335">
    <property type="entry name" value="Radical_SAM"/>
    <property type="match status" value="1"/>
</dbReference>
<dbReference type="NCBIfam" id="TIGR00089">
    <property type="entry name" value="MiaB/RimO family radical SAM methylthiotransferase"/>
    <property type="match status" value="1"/>
</dbReference>
<evidence type="ECO:0000313" key="13">
    <source>
        <dbReference type="EMBL" id="TGG94513.1"/>
    </source>
</evidence>
<keyword evidence="2 8" id="KW-0963">Cytoplasm</keyword>
<dbReference type="GO" id="GO:0103039">
    <property type="term" value="F:protein methylthiotransferase activity"/>
    <property type="evidence" value="ECO:0007669"/>
    <property type="project" value="UniProtKB-EC"/>
</dbReference>
<dbReference type="Pfam" id="PF18693">
    <property type="entry name" value="TRAM_2"/>
    <property type="match status" value="1"/>
</dbReference>
<evidence type="ECO:0000259" key="11">
    <source>
        <dbReference type="PROSITE" id="PS51449"/>
    </source>
</evidence>
<comment type="subcellular location">
    <subcellularLocation>
        <location evidence="8">Cytoplasm</location>
    </subcellularLocation>
</comment>
<comment type="function">
    <text evidence="8">Catalyzes the methylthiolation of an aspartic acid residue of ribosomal protein uS12.</text>
</comment>
<dbReference type="InterPro" id="IPR038135">
    <property type="entry name" value="Methylthiotransferase_N_sf"/>
</dbReference>
<dbReference type="InterPro" id="IPR002792">
    <property type="entry name" value="TRAM_dom"/>
</dbReference>
<name>A0A524RQ24_9CHRO</name>
<dbReference type="InterPro" id="IPR020612">
    <property type="entry name" value="Methylthiotransferase_CS"/>
</dbReference>
<dbReference type="InterPro" id="IPR005839">
    <property type="entry name" value="Methylthiotransferase"/>
</dbReference>
<dbReference type="InterPro" id="IPR058240">
    <property type="entry name" value="rSAM_sf"/>
</dbReference>
<keyword evidence="13" id="KW-0689">Ribosomal protein</keyword>
<comment type="caution">
    <text evidence="13">The sequence shown here is derived from an EMBL/GenBank/DDBJ whole genome shotgun (WGS) entry which is preliminary data.</text>
</comment>
<dbReference type="PANTHER" id="PTHR43837:SF1">
    <property type="entry name" value="RIBOSOMAL PROTEIN US12 METHYLTHIOTRANSFERASE RIMO"/>
    <property type="match status" value="1"/>
</dbReference>
<keyword evidence="7 8" id="KW-0411">Iron-sulfur</keyword>
<keyword evidence="13" id="KW-0687">Ribonucleoprotein</keyword>
<evidence type="ECO:0000313" key="14">
    <source>
        <dbReference type="Proteomes" id="UP000317990"/>
    </source>
</evidence>
<evidence type="ECO:0000259" key="12">
    <source>
        <dbReference type="PROSITE" id="PS51918"/>
    </source>
</evidence>
<feature type="domain" description="TRAM" evidence="10">
    <location>
        <begin position="413"/>
        <end position="479"/>
    </location>
</feature>
<dbReference type="PROSITE" id="PS51918">
    <property type="entry name" value="RADICAL_SAM"/>
    <property type="match status" value="1"/>
</dbReference>
<dbReference type="Pfam" id="PF04055">
    <property type="entry name" value="Radical_SAM"/>
    <property type="match status" value="1"/>
</dbReference>
<dbReference type="Gene3D" id="2.40.50.140">
    <property type="entry name" value="Nucleic acid-binding proteins"/>
    <property type="match status" value="1"/>
</dbReference>
<feature type="binding site" evidence="8">
    <location>
        <position position="195"/>
    </location>
    <ligand>
        <name>[4Fe-4S] cluster</name>
        <dbReference type="ChEBI" id="CHEBI:49883"/>
        <label>2</label>
        <note>4Fe-4S-S-AdoMet</note>
    </ligand>
</feature>
<dbReference type="InterPro" id="IPR023404">
    <property type="entry name" value="rSAM_horseshoe"/>
</dbReference>
<dbReference type="AlphaFoldDB" id="A0A524RQ24"/>
<dbReference type="HAMAP" id="MF_01865">
    <property type="entry name" value="MTTase_RimO"/>
    <property type="match status" value="1"/>
</dbReference>
<evidence type="ECO:0000256" key="1">
    <source>
        <dbReference type="ARBA" id="ARBA00022485"/>
    </source>
</evidence>
<feature type="binding site" evidence="8">
    <location>
        <position position="91"/>
    </location>
    <ligand>
        <name>[4Fe-4S] cluster</name>
        <dbReference type="ChEBI" id="CHEBI:49883"/>
        <label>1</label>
    </ligand>
</feature>
<dbReference type="SFLD" id="SFLDS00029">
    <property type="entry name" value="Radical_SAM"/>
    <property type="match status" value="1"/>
</dbReference>
<evidence type="ECO:0000256" key="4">
    <source>
        <dbReference type="ARBA" id="ARBA00022691"/>
    </source>
</evidence>
<dbReference type="Gene3D" id="3.40.50.12160">
    <property type="entry name" value="Methylthiotransferase, N-terminal domain"/>
    <property type="match status" value="1"/>
</dbReference>
<dbReference type="PANTHER" id="PTHR43837">
    <property type="entry name" value="RIBOSOMAL PROTEIN S12 METHYLTHIOTRANSFERASE RIMO"/>
    <property type="match status" value="1"/>
</dbReference>
<evidence type="ECO:0000256" key="5">
    <source>
        <dbReference type="ARBA" id="ARBA00022723"/>
    </source>
</evidence>
<evidence type="ECO:0000256" key="7">
    <source>
        <dbReference type="ARBA" id="ARBA00023014"/>
    </source>
</evidence>
<dbReference type="InterPro" id="IPR013848">
    <property type="entry name" value="Methylthiotransferase_N"/>
</dbReference>